<dbReference type="InterPro" id="IPR017045">
    <property type="entry name" value="Malt_Pase/Glycosyl_Hdrlase"/>
</dbReference>
<protein>
    <submittedName>
        <fullName evidence="6">Glycoside hydrolase family 65 protein</fullName>
    </submittedName>
</protein>
<dbReference type="Proteomes" id="UP000831963">
    <property type="component" value="Chromosome"/>
</dbReference>
<dbReference type="Gene3D" id="2.60.420.10">
    <property type="entry name" value="Maltose phosphorylase, domain 3"/>
    <property type="match status" value="1"/>
</dbReference>
<keyword evidence="7" id="KW-1185">Reference proteome</keyword>
<dbReference type="Gene3D" id="2.70.98.40">
    <property type="entry name" value="Glycoside hydrolase, family 65, N-terminal domain"/>
    <property type="match status" value="1"/>
</dbReference>
<dbReference type="EMBL" id="CP078077">
    <property type="protein sequence ID" value="UPL13378.1"/>
    <property type="molecule type" value="Genomic_DNA"/>
</dbReference>
<dbReference type="SUPFAM" id="SSF48208">
    <property type="entry name" value="Six-hairpin glycosidases"/>
    <property type="match status" value="1"/>
</dbReference>
<organism evidence="6 7">
    <name type="scientific">Microbacterium galbinum</name>
    <dbReference type="NCBI Taxonomy" id="2851646"/>
    <lineage>
        <taxon>Bacteria</taxon>
        <taxon>Bacillati</taxon>
        <taxon>Actinomycetota</taxon>
        <taxon>Actinomycetes</taxon>
        <taxon>Micrococcales</taxon>
        <taxon>Microbacteriaceae</taxon>
        <taxon>Microbacterium</taxon>
    </lineage>
</organism>
<evidence type="ECO:0000313" key="7">
    <source>
        <dbReference type="Proteomes" id="UP000831963"/>
    </source>
</evidence>
<proteinExistence type="inferred from homology"/>
<gene>
    <name evidence="6" type="ORF">KV396_02335</name>
</gene>
<dbReference type="Pfam" id="PF03632">
    <property type="entry name" value="Glyco_hydro_65m"/>
    <property type="match status" value="1"/>
</dbReference>
<evidence type="ECO:0000259" key="3">
    <source>
        <dbReference type="Pfam" id="PF03632"/>
    </source>
</evidence>
<feature type="domain" description="Glycoside hydrolase family 65 central catalytic" evidence="3">
    <location>
        <begin position="338"/>
        <end position="710"/>
    </location>
</feature>
<dbReference type="InterPro" id="IPR037018">
    <property type="entry name" value="GH65_N"/>
</dbReference>
<evidence type="ECO:0000256" key="2">
    <source>
        <dbReference type="ARBA" id="ARBA00023295"/>
    </source>
</evidence>
<evidence type="ECO:0000313" key="6">
    <source>
        <dbReference type="EMBL" id="UPL13378.1"/>
    </source>
</evidence>
<dbReference type="Pfam" id="PF03636">
    <property type="entry name" value="Glyco_hydro_65N"/>
    <property type="match status" value="1"/>
</dbReference>
<dbReference type="PANTHER" id="PTHR11051:SF13">
    <property type="entry name" value="GLYCOSYL TRANSFERASE"/>
    <property type="match status" value="1"/>
</dbReference>
<dbReference type="InterPro" id="IPR012341">
    <property type="entry name" value="6hp_glycosidase-like_sf"/>
</dbReference>
<evidence type="ECO:0000256" key="1">
    <source>
        <dbReference type="ARBA" id="ARBA00006768"/>
    </source>
</evidence>
<name>A0ABY4IQ23_9MICO</name>
<dbReference type="InterPro" id="IPR005195">
    <property type="entry name" value="Glyco_hydro_65_M"/>
</dbReference>
<comment type="similarity">
    <text evidence="1">Belongs to the glycosyl hydrolase 65 family.</text>
</comment>
<dbReference type="SUPFAM" id="SSF74650">
    <property type="entry name" value="Galactose mutarotase-like"/>
    <property type="match status" value="1"/>
</dbReference>
<dbReference type="PIRSF" id="PIRSF036289">
    <property type="entry name" value="Glycosyl_hydrolase_malt_phosph"/>
    <property type="match status" value="1"/>
</dbReference>
<accession>A0ABY4IQ23</accession>
<reference evidence="6 7" key="1">
    <citation type="submission" date="2021-06" db="EMBL/GenBank/DDBJ databases">
        <title>Genome-based taxonomic framework of Microbacterium strains isolated from marine environment, the description of four new species and reclassification of four preexisting species.</title>
        <authorList>
            <person name="Lee S.D."/>
            <person name="Kim S.-M."/>
            <person name="Byeon Y.-S."/>
            <person name="Yang H.L."/>
            <person name="Kim I.S."/>
        </authorList>
    </citation>
    <scope>NUCLEOTIDE SEQUENCE [LARGE SCALE GENOMIC DNA]</scope>
    <source>
        <strain evidence="6 7">SSW1-36</strain>
    </source>
</reference>
<evidence type="ECO:0000259" key="4">
    <source>
        <dbReference type="Pfam" id="PF03633"/>
    </source>
</evidence>
<keyword evidence="6" id="KW-0378">Hydrolase</keyword>
<dbReference type="Pfam" id="PF03633">
    <property type="entry name" value="Glyco_hydro_65C"/>
    <property type="match status" value="1"/>
</dbReference>
<dbReference type="InterPro" id="IPR005194">
    <property type="entry name" value="Glyco_hydro_65_C"/>
</dbReference>
<feature type="domain" description="Glycoside hydrolase family 65 C-terminal" evidence="4">
    <location>
        <begin position="719"/>
        <end position="778"/>
    </location>
</feature>
<dbReference type="Gene3D" id="1.50.10.10">
    <property type="match status" value="1"/>
</dbReference>
<evidence type="ECO:0000259" key="5">
    <source>
        <dbReference type="Pfam" id="PF03636"/>
    </source>
</evidence>
<dbReference type="InterPro" id="IPR011013">
    <property type="entry name" value="Gal_mutarotase_sf_dom"/>
</dbReference>
<sequence length="835" mass="93445">MIDRDRFPVDPWRLIETRYSEEGVGETLFSIGNGYLGLRGNHIEGRGAHEHGTFINGLHETWPIRHAEQAYGFAEVGQTIVNAPDAKVMRVYVDDEPISFDEADVREYRRTLDMRTGVLERLVVWETPSGKRVRMRDERIVSFEERHLAILRLEVVVENSDAPVTISCQILNRQDGAGVYAGTPTQAQKPGFDPRKAEKIADRVLEPGEHWQDGLRSALSYRVADSGMTVAVVADHILETENEYSARALVEADIAKNVFRVQAKAGVPITVTKLVSYHTSRGVPPRELVDRCRRSLDRVAVEGVETQFQRQRDWLDAFWERSDVQIGGHDDLQQATRWCLLQLAQAAARADGTGVPAKGVSGSGYSGHYFWDTEIYVLPFLAYTSPQWARNALRARVLMLPAARRRAAQLNEAGALFPWRTINGEEASAYYAAGTAQYHINADVSFALGKYVRATGDTEFLRREGADVAVETARLWATLGFWRSAQVVENADAADGLQTFHIHGVTGPDEYTTVVNDNLYTNVMARYNLRFAAEVVREIRETYPEDYRDLVERTGLFEGEAESWERAAEAMFIPYSESLGIHPQDSLFLEREVWDLAHTPSSQRPLLLHFHPLVIYRFQVLKQADVVLALFLQGNHFSPEEKRADFDYYDPLTTGDSTLSAVVQSILAAEVGYQDLALKYFEESIFVDLHDLHNNAADGVHVASAGGVWTALVCGFGGMRDYEGELSFDPRLPAAWPSLTFPMKWKESEVTVTITAHELRLRVRSGAPVPFTVRDEAYIATEGEEVVVPLADQGPLIPGRPTLRQFADARREDGTRLSASVPVITTSIPVLAPPE</sequence>
<keyword evidence="2" id="KW-0326">Glycosidase</keyword>
<dbReference type="InterPro" id="IPR005196">
    <property type="entry name" value="Glyco_hydro_65_N"/>
</dbReference>
<feature type="domain" description="Glycoside hydrolase family 65 N-terminal" evidence="5">
    <location>
        <begin position="17"/>
        <end position="281"/>
    </location>
</feature>
<dbReference type="GO" id="GO:0016787">
    <property type="term" value="F:hydrolase activity"/>
    <property type="evidence" value="ECO:0007669"/>
    <property type="project" value="UniProtKB-KW"/>
</dbReference>
<dbReference type="PANTHER" id="PTHR11051">
    <property type="entry name" value="GLYCOSYL HYDROLASE-RELATED"/>
    <property type="match status" value="1"/>
</dbReference>
<dbReference type="RefSeq" id="WP_247625090.1">
    <property type="nucleotide sequence ID" value="NZ_CP078077.1"/>
</dbReference>
<dbReference type="InterPro" id="IPR008928">
    <property type="entry name" value="6-hairpin_glycosidase_sf"/>
</dbReference>